<dbReference type="EMBL" id="FMZA01000029">
    <property type="protein sequence ID" value="SDD05928.1"/>
    <property type="molecule type" value="Genomic_DNA"/>
</dbReference>
<feature type="domain" description="HTH lysR-type" evidence="5">
    <location>
        <begin position="1"/>
        <end position="56"/>
    </location>
</feature>
<dbReference type="Pfam" id="PF00126">
    <property type="entry name" value="HTH_1"/>
    <property type="match status" value="1"/>
</dbReference>
<dbReference type="GO" id="GO:0003677">
    <property type="term" value="F:DNA binding"/>
    <property type="evidence" value="ECO:0007669"/>
    <property type="project" value="UniProtKB-KW"/>
</dbReference>
<evidence type="ECO:0000256" key="4">
    <source>
        <dbReference type="ARBA" id="ARBA00023163"/>
    </source>
</evidence>
<reference evidence="6 7" key="1">
    <citation type="submission" date="2016-10" db="EMBL/GenBank/DDBJ databases">
        <authorList>
            <person name="de Groot N.N."/>
        </authorList>
    </citation>
    <scope>NUCLEOTIDE SEQUENCE [LARGE SCALE GENOMIC DNA]</scope>
    <source>
        <strain evidence="6 7">DSM 45514</strain>
    </source>
</reference>
<dbReference type="GO" id="GO:0005829">
    <property type="term" value="C:cytosol"/>
    <property type="evidence" value="ECO:0007669"/>
    <property type="project" value="TreeGrafter"/>
</dbReference>
<evidence type="ECO:0000256" key="3">
    <source>
        <dbReference type="ARBA" id="ARBA00023125"/>
    </source>
</evidence>
<evidence type="ECO:0000256" key="2">
    <source>
        <dbReference type="ARBA" id="ARBA00023015"/>
    </source>
</evidence>
<dbReference type="PROSITE" id="PS50931">
    <property type="entry name" value="HTH_LYSR"/>
    <property type="match status" value="1"/>
</dbReference>
<dbReference type="InterPro" id="IPR050950">
    <property type="entry name" value="HTH-type_LysR_regulators"/>
</dbReference>
<dbReference type="GO" id="GO:0003700">
    <property type="term" value="F:DNA-binding transcription factor activity"/>
    <property type="evidence" value="ECO:0007669"/>
    <property type="project" value="InterPro"/>
</dbReference>
<dbReference type="Gene3D" id="3.40.190.290">
    <property type="match status" value="1"/>
</dbReference>
<sequence>MNLTQILTFLEVAKQNSFRKASETLLLTQPAVSAQIRALEEELGAPLFLRQRVRLSSAGKAFLPYARQVAALLEEGKQAVQETENLQRGSFTIGAHSGAAITILPRLLTYFRDVRPSLQVTVHTLPGDQVIQGVLEGRLDAGICYQLHPTDLLEYQVLFYDNLTLVAPPDHPAAQEPYFQLERLKETPLISLVPEAIVRKLIDQVLRENNIQPEFSIELSSLEEVKRMVREGLGLALIPQLCIDPKTDGNLRQLRVPGLKSQIPGVLVYPKERHHSSALRRLLDDIRGIYTPEEGWS</sequence>
<dbReference type="CDD" id="cd05466">
    <property type="entry name" value="PBP2_LTTR_substrate"/>
    <property type="match status" value="1"/>
</dbReference>
<evidence type="ECO:0000259" key="5">
    <source>
        <dbReference type="PROSITE" id="PS50931"/>
    </source>
</evidence>
<keyword evidence="4" id="KW-0804">Transcription</keyword>
<organism evidence="6 7">
    <name type="scientific">Melghirimyces thermohalophilus</name>
    <dbReference type="NCBI Taxonomy" id="1236220"/>
    <lineage>
        <taxon>Bacteria</taxon>
        <taxon>Bacillati</taxon>
        <taxon>Bacillota</taxon>
        <taxon>Bacilli</taxon>
        <taxon>Bacillales</taxon>
        <taxon>Thermoactinomycetaceae</taxon>
        <taxon>Melghirimyces</taxon>
    </lineage>
</organism>
<dbReference type="SUPFAM" id="SSF46785">
    <property type="entry name" value="Winged helix' DNA-binding domain"/>
    <property type="match status" value="1"/>
</dbReference>
<accession>A0A1G6RMZ6</accession>
<name>A0A1G6RMZ6_9BACL</name>
<keyword evidence="7" id="KW-1185">Reference proteome</keyword>
<dbReference type="Gene3D" id="1.10.10.10">
    <property type="entry name" value="Winged helix-like DNA-binding domain superfamily/Winged helix DNA-binding domain"/>
    <property type="match status" value="1"/>
</dbReference>
<evidence type="ECO:0000256" key="1">
    <source>
        <dbReference type="ARBA" id="ARBA00009437"/>
    </source>
</evidence>
<dbReference type="SUPFAM" id="SSF53850">
    <property type="entry name" value="Periplasmic binding protein-like II"/>
    <property type="match status" value="1"/>
</dbReference>
<proteinExistence type="inferred from homology"/>
<dbReference type="InterPro" id="IPR005119">
    <property type="entry name" value="LysR_subst-bd"/>
</dbReference>
<dbReference type="PRINTS" id="PR00039">
    <property type="entry name" value="HTHLYSR"/>
</dbReference>
<dbReference type="Pfam" id="PF03466">
    <property type="entry name" value="LysR_substrate"/>
    <property type="match status" value="1"/>
</dbReference>
<dbReference type="STRING" id="1236220.SAMN04488112_12923"/>
<keyword evidence="3 6" id="KW-0238">DNA-binding</keyword>
<dbReference type="RefSeq" id="WP_176758051.1">
    <property type="nucleotide sequence ID" value="NZ_FMZA01000029.1"/>
</dbReference>
<gene>
    <name evidence="6" type="ORF">SAMN04488112_12923</name>
</gene>
<dbReference type="InterPro" id="IPR036388">
    <property type="entry name" value="WH-like_DNA-bd_sf"/>
</dbReference>
<evidence type="ECO:0000313" key="6">
    <source>
        <dbReference type="EMBL" id="SDD05928.1"/>
    </source>
</evidence>
<evidence type="ECO:0000313" key="7">
    <source>
        <dbReference type="Proteomes" id="UP000199387"/>
    </source>
</evidence>
<dbReference type="AlphaFoldDB" id="A0A1G6RMZ6"/>
<keyword evidence="2" id="KW-0805">Transcription regulation</keyword>
<comment type="similarity">
    <text evidence="1">Belongs to the LysR transcriptional regulatory family.</text>
</comment>
<dbReference type="InterPro" id="IPR000847">
    <property type="entry name" value="LysR_HTH_N"/>
</dbReference>
<dbReference type="InterPro" id="IPR036390">
    <property type="entry name" value="WH_DNA-bd_sf"/>
</dbReference>
<protein>
    <submittedName>
        <fullName evidence="6">DNA-binding transcriptional regulator, LysR family</fullName>
    </submittedName>
</protein>
<dbReference type="Proteomes" id="UP000199387">
    <property type="component" value="Unassembled WGS sequence"/>
</dbReference>
<dbReference type="PANTHER" id="PTHR30419">
    <property type="entry name" value="HTH-TYPE TRANSCRIPTIONAL REGULATOR YBHD"/>
    <property type="match status" value="1"/>
</dbReference>
<dbReference type="PANTHER" id="PTHR30419:SF8">
    <property type="entry name" value="NITROGEN ASSIMILATION TRANSCRIPTIONAL ACTIVATOR-RELATED"/>
    <property type="match status" value="1"/>
</dbReference>